<dbReference type="EMBL" id="KZ821735">
    <property type="protein sequence ID" value="PYH77931.1"/>
    <property type="molecule type" value="Genomic_DNA"/>
</dbReference>
<dbReference type="PANTHER" id="PTHR21308:SF8">
    <property type="entry name" value="PHYTANOYL-COA DIOXYGENASE FAMILY PROTEIN (AFU_ORTHOLOGUE AFUA_2G09620)"/>
    <property type="match status" value="1"/>
</dbReference>
<name>A0A319C0S4_9EURO</name>
<sequence>MGVTNPDTQTTSTTTTTTPASPQPFNRLISLDSPTPSLPDFERLCSQTTDGTLYPHASIITQNIPIYSTRTLSLTDAADLAAVQNEWYHILSAGPGIFVLQHFYDQQDQATLTATTAAFTRIIAHEASSGVKGDHFSTGHNARIWNSFSKHAFADPTSFVSYYSNPWLRAVSETWLGPGYRLTAQVNIVRPGGHAQAPHRDYHLGFQDDRNCARFPRGLHAASACLTLQGAVAHSDMPERSGPTRFLPFSQRFEPGYLAWRREEFKAFFEREYVALPLREGDAVFFNPAVMHAAGENCLAVESGFERRANLLQIGAAVGKTMESVDVVAVVEAVWPEVRRRFDAEAGKKKEEEDEEDEEDEGEELDANWEAFVRALGEGYPFPTNLDRRPPAPNGMAPESEQDLIRRGLLDGWGKEEMVARLRQLHEDERGHQCL</sequence>
<dbReference type="Proteomes" id="UP000248340">
    <property type="component" value="Unassembled WGS sequence"/>
</dbReference>
<evidence type="ECO:0000313" key="2">
    <source>
        <dbReference type="EMBL" id="PYH77931.1"/>
    </source>
</evidence>
<dbReference type="PANTHER" id="PTHR21308">
    <property type="entry name" value="PHYTANOYL-COA ALPHA-HYDROXYLASE"/>
    <property type="match status" value="1"/>
</dbReference>
<evidence type="ECO:0000313" key="3">
    <source>
        <dbReference type="Proteomes" id="UP000248340"/>
    </source>
</evidence>
<dbReference type="Gene3D" id="2.60.120.620">
    <property type="entry name" value="q2cbj1_9rhob like domain"/>
    <property type="match status" value="1"/>
</dbReference>
<dbReference type="STRING" id="1448315.A0A319C0S4"/>
<keyword evidence="3" id="KW-1185">Reference proteome</keyword>
<dbReference type="Pfam" id="PF05721">
    <property type="entry name" value="PhyH"/>
    <property type="match status" value="1"/>
</dbReference>
<gene>
    <name evidence="2" type="ORF">BO82DRAFT_357888</name>
</gene>
<dbReference type="VEuPathDB" id="FungiDB:BO82DRAFT_357888"/>
<dbReference type="AlphaFoldDB" id="A0A319C0S4"/>
<evidence type="ECO:0000256" key="1">
    <source>
        <dbReference type="SAM" id="MobiDB-lite"/>
    </source>
</evidence>
<dbReference type="OrthoDB" id="187894at2759"/>
<dbReference type="GeneID" id="37138882"/>
<organism evidence="2 3">
    <name type="scientific">Aspergillus uvarum CBS 121591</name>
    <dbReference type="NCBI Taxonomy" id="1448315"/>
    <lineage>
        <taxon>Eukaryota</taxon>
        <taxon>Fungi</taxon>
        <taxon>Dikarya</taxon>
        <taxon>Ascomycota</taxon>
        <taxon>Pezizomycotina</taxon>
        <taxon>Eurotiomycetes</taxon>
        <taxon>Eurotiomycetidae</taxon>
        <taxon>Eurotiales</taxon>
        <taxon>Aspergillaceae</taxon>
        <taxon>Aspergillus</taxon>
        <taxon>Aspergillus subgen. Circumdati</taxon>
    </lineage>
</organism>
<feature type="region of interest" description="Disordered" evidence="1">
    <location>
        <begin position="344"/>
        <end position="367"/>
    </location>
</feature>
<dbReference type="InterPro" id="IPR008775">
    <property type="entry name" value="Phytyl_CoA_dOase-like"/>
</dbReference>
<dbReference type="RefSeq" id="XP_025488131.1">
    <property type="nucleotide sequence ID" value="XM_025636141.1"/>
</dbReference>
<dbReference type="SUPFAM" id="SSF51197">
    <property type="entry name" value="Clavaminate synthase-like"/>
    <property type="match status" value="1"/>
</dbReference>
<reference evidence="2 3" key="1">
    <citation type="submission" date="2016-12" db="EMBL/GenBank/DDBJ databases">
        <title>The genomes of Aspergillus section Nigri reveals drivers in fungal speciation.</title>
        <authorList>
            <consortium name="DOE Joint Genome Institute"/>
            <person name="Vesth T.C."/>
            <person name="Nybo J."/>
            <person name="Theobald S."/>
            <person name="Brandl J."/>
            <person name="Frisvad J.C."/>
            <person name="Nielsen K.F."/>
            <person name="Lyhne E.K."/>
            <person name="Kogle M.E."/>
            <person name="Kuo A."/>
            <person name="Riley R."/>
            <person name="Clum A."/>
            <person name="Nolan M."/>
            <person name="Lipzen A."/>
            <person name="Salamov A."/>
            <person name="Henrissat B."/>
            <person name="Wiebenga A."/>
            <person name="De Vries R.P."/>
            <person name="Grigoriev I.V."/>
            <person name="Mortensen U.H."/>
            <person name="Andersen M.R."/>
            <person name="Baker S.E."/>
        </authorList>
    </citation>
    <scope>NUCLEOTIDE SEQUENCE [LARGE SCALE GENOMIC DNA]</scope>
    <source>
        <strain evidence="2 3">CBS 121591</strain>
    </source>
</reference>
<dbReference type="GO" id="GO:0001561">
    <property type="term" value="P:fatty acid alpha-oxidation"/>
    <property type="evidence" value="ECO:0007669"/>
    <property type="project" value="InterPro"/>
</dbReference>
<dbReference type="InterPro" id="IPR047128">
    <property type="entry name" value="PhyH"/>
</dbReference>
<protein>
    <submittedName>
        <fullName evidence="2">PhyH-domain-containing protein</fullName>
    </submittedName>
</protein>
<proteinExistence type="predicted"/>
<dbReference type="GO" id="GO:0048244">
    <property type="term" value="F:phytanoyl-CoA dioxygenase activity"/>
    <property type="evidence" value="ECO:0007669"/>
    <property type="project" value="InterPro"/>
</dbReference>
<feature type="compositionally biased region" description="Acidic residues" evidence="1">
    <location>
        <begin position="352"/>
        <end position="367"/>
    </location>
</feature>
<feature type="compositionally biased region" description="Low complexity" evidence="1">
    <location>
        <begin position="8"/>
        <end position="18"/>
    </location>
</feature>
<accession>A0A319C0S4</accession>
<feature type="region of interest" description="Disordered" evidence="1">
    <location>
        <begin position="382"/>
        <end position="403"/>
    </location>
</feature>
<feature type="region of interest" description="Disordered" evidence="1">
    <location>
        <begin position="1"/>
        <end position="26"/>
    </location>
</feature>